<feature type="compositionally biased region" description="Pro residues" evidence="3">
    <location>
        <begin position="64"/>
        <end position="73"/>
    </location>
</feature>
<dbReference type="GO" id="GO:0005615">
    <property type="term" value="C:extracellular space"/>
    <property type="evidence" value="ECO:0007669"/>
    <property type="project" value="TreeGrafter"/>
</dbReference>
<dbReference type="GO" id="GO:0031012">
    <property type="term" value="C:extracellular matrix"/>
    <property type="evidence" value="ECO:0007669"/>
    <property type="project" value="TreeGrafter"/>
</dbReference>
<dbReference type="AlphaFoldDB" id="A0AAV2PRD8"/>
<reference evidence="5 6" key="1">
    <citation type="submission" date="2024-05" db="EMBL/GenBank/DDBJ databases">
        <authorList>
            <person name="Wallberg A."/>
        </authorList>
    </citation>
    <scope>NUCLEOTIDE SEQUENCE [LARGE SCALE GENOMIC DNA]</scope>
</reference>
<feature type="compositionally biased region" description="Basic and acidic residues" evidence="3">
    <location>
        <begin position="53"/>
        <end position="63"/>
    </location>
</feature>
<protein>
    <recommendedName>
        <fullName evidence="7">Cuticle protein</fullName>
    </recommendedName>
</protein>
<accession>A0AAV2PRD8</accession>
<feature type="compositionally biased region" description="Pro residues" evidence="3">
    <location>
        <begin position="188"/>
        <end position="213"/>
    </location>
</feature>
<dbReference type="GO" id="GO:0042302">
    <property type="term" value="F:structural constituent of cuticle"/>
    <property type="evidence" value="ECO:0007669"/>
    <property type="project" value="UniProtKB-UniRule"/>
</dbReference>
<dbReference type="InterPro" id="IPR051217">
    <property type="entry name" value="Insect_Cuticle_Struc_Prot"/>
</dbReference>
<feature type="signal peptide" evidence="4">
    <location>
        <begin position="1"/>
        <end position="17"/>
    </location>
</feature>
<keyword evidence="6" id="KW-1185">Reference proteome</keyword>
<evidence type="ECO:0000256" key="1">
    <source>
        <dbReference type="ARBA" id="ARBA00022460"/>
    </source>
</evidence>
<keyword evidence="4" id="KW-0732">Signal</keyword>
<dbReference type="PANTHER" id="PTHR12236:SF79">
    <property type="entry name" value="CUTICULAR PROTEIN 50CB-RELATED"/>
    <property type="match status" value="1"/>
</dbReference>
<sequence length="219" mass="24960">MKGVVAVLAVTLCVTSALKPANAPPPIYAPHRQESYGDGGAAYDAVAVAPHQAERRQYHHEPPKYQPKPQYHPEPPKYKPEPHYAPKPKPHYAPEPYHEEPGHYSGPTSFEYAVKDDYYGTDFGHHQDVDEHGKSGSYYVHLPDGRKQTVNYHVDKYNKVTKEVIYEGEAHYPEQKPYKPDPYHKPAPYKPEPVYKPEPAYNPAPYKPAPYQPDPYHHG</sequence>
<dbReference type="InterPro" id="IPR000618">
    <property type="entry name" value="Insect_cuticle"/>
</dbReference>
<feature type="region of interest" description="Disordered" evidence="3">
    <location>
        <begin position="168"/>
        <end position="219"/>
    </location>
</feature>
<evidence type="ECO:0000313" key="6">
    <source>
        <dbReference type="Proteomes" id="UP001497623"/>
    </source>
</evidence>
<feature type="region of interest" description="Disordered" evidence="3">
    <location>
        <begin position="22"/>
        <end position="41"/>
    </location>
</feature>
<dbReference type="PROSITE" id="PS51155">
    <property type="entry name" value="CHIT_BIND_RR_2"/>
    <property type="match status" value="1"/>
</dbReference>
<evidence type="ECO:0000256" key="3">
    <source>
        <dbReference type="SAM" id="MobiDB-lite"/>
    </source>
</evidence>
<gene>
    <name evidence="5" type="ORF">MNOR_LOCUS3089</name>
</gene>
<dbReference type="EMBL" id="CAXKWB010001015">
    <property type="protein sequence ID" value="CAL4063123.1"/>
    <property type="molecule type" value="Genomic_DNA"/>
</dbReference>
<evidence type="ECO:0000313" key="5">
    <source>
        <dbReference type="EMBL" id="CAL4063123.1"/>
    </source>
</evidence>
<dbReference type="PANTHER" id="PTHR12236">
    <property type="entry name" value="STRUCTURAL CONTITUENT OF CUTICLE"/>
    <property type="match status" value="1"/>
</dbReference>
<proteinExistence type="predicted"/>
<feature type="region of interest" description="Disordered" evidence="3">
    <location>
        <begin position="53"/>
        <end position="109"/>
    </location>
</feature>
<comment type="caution">
    <text evidence="5">The sequence shown here is derived from an EMBL/GenBank/DDBJ whole genome shotgun (WGS) entry which is preliminary data.</text>
</comment>
<evidence type="ECO:0000256" key="2">
    <source>
        <dbReference type="PROSITE-ProRule" id="PRU00497"/>
    </source>
</evidence>
<evidence type="ECO:0008006" key="7">
    <source>
        <dbReference type="Google" id="ProtNLM"/>
    </source>
</evidence>
<evidence type="ECO:0000256" key="4">
    <source>
        <dbReference type="SAM" id="SignalP"/>
    </source>
</evidence>
<feature type="compositionally biased region" description="Basic and acidic residues" evidence="3">
    <location>
        <begin position="168"/>
        <end position="184"/>
    </location>
</feature>
<feature type="chain" id="PRO_5043629233" description="Cuticle protein" evidence="4">
    <location>
        <begin position="18"/>
        <end position="219"/>
    </location>
</feature>
<dbReference type="Proteomes" id="UP001497623">
    <property type="component" value="Unassembled WGS sequence"/>
</dbReference>
<feature type="compositionally biased region" description="Basic and acidic residues" evidence="3">
    <location>
        <begin position="74"/>
        <end position="84"/>
    </location>
</feature>
<organism evidence="5 6">
    <name type="scientific">Meganyctiphanes norvegica</name>
    <name type="common">Northern krill</name>
    <name type="synonym">Thysanopoda norvegica</name>
    <dbReference type="NCBI Taxonomy" id="48144"/>
    <lineage>
        <taxon>Eukaryota</taxon>
        <taxon>Metazoa</taxon>
        <taxon>Ecdysozoa</taxon>
        <taxon>Arthropoda</taxon>
        <taxon>Crustacea</taxon>
        <taxon>Multicrustacea</taxon>
        <taxon>Malacostraca</taxon>
        <taxon>Eumalacostraca</taxon>
        <taxon>Eucarida</taxon>
        <taxon>Euphausiacea</taxon>
        <taxon>Euphausiidae</taxon>
        <taxon>Meganyctiphanes</taxon>
    </lineage>
</organism>
<keyword evidence="1 2" id="KW-0193">Cuticle</keyword>
<name>A0AAV2PRD8_MEGNR</name>